<keyword evidence="11 14" id="KW-0255">Endonuclease</keyword>
<feature type="domain" description="RNase H type-2" evidence="17">
    <location>
        <begin position="13"/>
        <end position="202"/>
    </location>
</feature>
<dbReference type="SUPFAM" id="SSF53098">
    <property type="entry name" value="Ribonuclease H-like"/>
    <property type="match status" value="1"/>
</dbReference>
<name>A0A5C8ZB98_9GAMM</name>
<comment type="subcellular location">
    <subcellularLocation>
        <location evidence="4 14">Cytoplasm</location>
    </subcellularLocation>
</comment>
<dbReference type="RefSeq" id="WP_147713469.1">
    <property type="nucleotide sequence ID" value="NZ_VKAD01000001.1"/>
</dbReference>
<dbReference type="PANTHER" id="PTHR10954">
    <property type="entry name" value="RIBONUCLEASE H2 SUBUNIT A"/>
    <property type="match status" value="1"/>
</dbReference>
<evidence type="ECO:0000256" key="4">
    <source>
        <dbReference type="ARBA" id="ARBA00004496"/>
    </source>
</evidence>
<evidence type="ECO:0000256" key="16">
    <source>
        <dbReference type="RuleBase" id="RU003515"/>
    </source>
</evidence>
<reference evidence="18 19" key="1">
    <citation type="submission" date="2019-07" db="EMBL/GenBank/DDBJ databases">
        <title>Reinekea sp. strain SSH23 genome sequencing and assembly.</title>
        <authorList>
            <person name="Kim I."/>
        </authorList>
    </citation>
    <scope>NUCLEOTIDE SEQUENCE [LARGE SCALE GENOMIC DNA]</scope>
    <source>
        <strain evidence="18 19">SSH23</strain>
    </source>
</reference>
<evidence type="ECO:0000256" key="7">
    <source>
        <dbReference type="ARBA" id="ARBA00019179"/>
    </source>
</evidence>
<keyword evidence="19" id="KW-1185">Reference proteome</keyword>
<feature type="binding site" evidence="14 15">
    <location>
        <position position="19"/>
    </location>
    <ligand>
        <name>a divalent metal cation</name>
        <dbReference type="ChEBI" id="CHEBI:60240"/>
    </ligand>
</feature>
<comment type="similarity">
    <text evidence="5 14 16">Belongs to the RNase HII family.</text>
</comment>
<comment type="catalytic activity">
    <reaction evidence="1 14 15 16">
        <text>Endonucleolytic cleavage to 5'-phosphomonoester.</text>
        <dbReference type="EC" id="3.1.26.4"/>
    </reaction>
</comment>
<dbReference type="Proteomes" id="UP000321764">
    <property type="component" value="Unassembled WGS sequence"/>
</dbReference>
<sequence length="202" mass="21498">MTQAGFEFFAGHNLIAGVDEVGRGPLAGDVVAAAVILDPNQPIEGLNDSKKLSEKKRALLAEQIHQSALSVSLGRASVSEIDQLNILQATLLAMTRAVSGLSIQPELCLIDGNKIPSGLPCLAEAIVKGDGKVAEISAASIVAKVARDTQMIELDKKHPQYGFKNHKGYGTAQHLQAIELHGILAEHRRSFAPIKNKLIGNQ</sequence>
<dbReference type="EMBL" id="VKAD01000001">
    <property type="protein sequence ID" value="TXR54070.1"/>
    <property type="molecule type" value="Genomic_DNA"/>
</dbReference>
<evidence type="ECO:0000256" key="15">
    <source>
        <dbReference type="PROSITE-ProRule" id="PRU01319"/>
    </source>
</evidence>
<organism evidence="18 19">
    <name type="scientific">Reinekea thalattae</name>
    <dbReference type="NCBI Taxonomy" id="2593301"/>
    <lineage>
        <taxon>Bacteria</taxon>
        <taxon>Pseudomonadati</taxon>
        <taxon>Pseudomonadota</taxon>
        <taxon>Gammaproteobacteria</taxon>
        <taxon>Oceanospirillales</taxon>
        <taxon>Saccharospirillaceae</taxon>
        <taxon>Reinekea</taxon>
    </lineage>
</organism>
<dbReference type="GO" id="GO:0030145">
    <property type="term" value="F:manganese ion binding"/>
    <property type="evidence" value="ECO:0007669"/>
    <property type="project" value="UniProtKB-UniRule"/>
</dbReference>
<evidence type="ECO:0000313" key="19">
    <source>
        <dbReference type="Proteomes" id="UP000321764"/>
    </source>
</evidence>
<dbReference type="Gene3D" id="3.30.420.10">
    <property type="entry name" value="Ribonuclease H-like superfamily/Ribonuclease H"/>
    <property type="match status" value="1"/>
</dbReference>
<dbReference type="InterPro" id="IPR036397">
    <property type="entry name" value="RNaseH_sf"/>
</dbReference>
<evidence type="ECO:0000313" key="18">
    <source>
        <dbReference type="EMBL" id="TXR54070.1"/>
    </source>
</evidence>
<keyword evidence="9 14" id="KW-0540">Nuclease</keyword>
<dbReference type="AlphaFoldDB" id="A0A5C8ZB98"/>
<evidence type="ECO:0000256" key="3">
    <source>
        <dbReference type="ARBA" id="ARBA00004065"/>
    </source>
</evidence>
<gene>
    <name evidence="14 18" type="primary">rnhB</name>
    <name evidence="18" type="ORF">FME95_05910</name>
</gene>
<dbReference type="FunFam" id="3.30.420.10:FF:000006">
    <property type="entry name" value="Ribonuclease HII"/>
    <property type="match status" value="1"/>
</dbReference>
<proteinExistence type="inferred from homology"/>
<dbReference type="HAMAP" id="MF_00052_B">
    <property type="entry name" value="RNase_HII_B"/>
    <property type="match status" value="1"/>
</dbReference>
<dbReference type="OrthoDB" id="9803420at2"/>
<feature type="binding site" evidence="14 15">
    <location>
        <position position="111"/>
    </location>
    <ligand>
        <name>a divalent metal cation</name>
        <dbReference type="ChEBI" id="CHEBI:60240"/>
    </ligand>
</feature>
<dbReference type="EC" id="3.1.26.4" evidence="6 14"/>
<evidence type="ECO:0000259" key="17">
    <source>
        <dbReference type="PROSITE" id="PS51975"/>
    </source>
</evidence>
<dbReference type="CDD" id="cd07182">
    <property type="entry name" value="RNase_HII_bacteria_HII_like"/>
    <property type="match status" value="1"/>
</dbReference>
<dbReference type="GO" id="GO:0005737">
    <property type="term" value="C:cytoplasm"/>
    <property type="evidence" value="ECO:0007669"/>
    <property type="project" value="UniProtKB-SubCell"/>
</dbReference>
<dbReference type="GO" id="GO:0003723">
    <property type="term" value="F:RNA binding"/>
    <property type="evidence" value="ECO:0007669"/>
    <property type="project" value="UniProtKB-UniRule"/>
</dbReference>
<dbReference type="PANTHER" id="PTHR10954:SF18">
    <property type="entry name" value="RIBONUCLEASE HII"/>
    <property type="match status" value="1"/>
</dbReference>
<dbReference type="PROSITE" id="PS51975">
    <property type="entry name" value="RNASE_H_2"/>
    <property type="match status" value="1"/>
</dbReference>
<dbReference type="InterPro" id="IPR012337">
    <property type="entry name" value="RNaseH-like_sf"/>
</dbReference>
<evidence type="ECO:0000256" key="11">
    <source>
        <dbReference type="ARBA" id="ARBA00022759"/>
    </source>
</evidence>
<evidence type="ECO:0000256" key="9">
    <source>
        <dbReference type="ARBA" id="ARBA00022722"/>
    </source>
</evidence>
<dbReference type="InterPro" id="IPR024567">
    <property type="entry name" value="RNase_HII/HIII_dom"/>
</dbReference>
<dbReference type="NCBIfam" id="NF000595">
    <property type="entry name" value="PRK00015.1-3"/>
    <property type="match status" value="1"/>
</dbReference>
<dbReference type="GO" id="GO:0043137">
    <property type="term" value="P:DNA replication, removal of RNA primer"/>
    <property type="evidence" value="ECO:0007669"/>
    <property type="project" value="TreeGrafter"/>
</dbReference>
<keyword evidence="8 14" id="KW-0963">Cytoplasm</keyword>
<keyword evidence="13 14" id="KW-0464">Manganese</keyword>
<evidence type="ECO:0000256" key="6">
    <source>
        <dbReference type="ARBA" id="ARBA00012180"/>
    </source>
</evidence>
<keyword evidence="12 14" id="KW-0378">Hydrolase</keyword>
<feature type="binding site" evidence="14 15">
    <location>
        <position position="20"/>
    </location>
    <ligand>
        <name>a divalent metal cation</name>
        <dbReference type="ChEBI" id="CHEBI:60240"/>
    </ligand>
</feature>
<comment type="caution">
    <text evidence="18">The sequence shown here is derived from an EMBL/GenBank/DDBJ whole genome shotgun (WGS) entry which is preliminary data.</text>
</comment>
<evidence type="ECO:0000256" key="14">
    <source>
        <dbReference type="HAMAP-Rule" id="MF_00052"/>
    </source>
</evidence>
<dbReference type="NCBIfam" id="NF000596">
    <property type="entry name" value="PRK00015.1-4"/>
    <property type="match status" value="1"/>
</dbReference>
<dbReference type="GO" id="GO:0004523">
    <property type="term" value="F:RNA-DNA hybrid ribonuclease activity"/>
    <property type="evidence" value="ECO:0007669"/>
    <property type="project" value="UniProtKB-UniRule"/>
</dbReference>
<dbReference type="NCBIfam" id="NF000594">
    <property type="entry name" value="PRK00015.1-1"/>
    <property type="match status" value="1"/>
</dbReference>
<evidence type="ECO:0000256" key="12">
    <source>
        <dbReference type="ARBA" id="ARBA00022801"/>
    </source>
</evidence>
<evidence type="ECO:0000256" key="1">
    <source>
        <dbReference type="ARBA" id="ARBA00000077"/>
    </source>
</evidence>
<dbReference type="InterPro" id="IPR001352">
    <property type="entry name" value="RNase_HII/HIII"/>
</dbReference>
<protein>
    <recommendedName>
        <fullName evidence="7 14">Ribonuclease HII</fullName>
        <shortName evidence="14">RNase HII</shortName>
        <ecNumber evidence="6 14">3.1.26.4</ecNumber>
    </recommendedName>
</protein>
<comment type="cofactor">
    <cofactor evidence="2">
        <name>Mg(2+)</name>
        <dbReference type="ChEBI" id="CHEBI:18420"/>
    </cofactor>
</comment>
<dbReference type="InterPro" id="IPR022898">
    <property type="entry name" value="RNase_HII"/>
</dbReference>
<comment type="function">
    <text evidence="3 14 16">Endonuclease that specifically degrades the RNA of RNA-DNA hybrids.</text>
</comment>
<evidence type="ECO:0000256" key="10">
    <source>
        <dbReference type="ARBA" id="ARBA00022723"/>
    </source>
</evidence>
<dbReference type="GO" id="GO:0032299">
    <property type="term" value="C:ribonuclease H2 complex"/>
    <property type="evidence" value="ECO:0007669"/>
    <property type="project" value="TreeGrafter"/>
</dbReference>
<evidence type="ECO:0000256" key="13">
    <source>
        <dbReference type="ARBA" id="ARBA00023211"/>
    </source>
</evidence>
<evidence type="ECO:0000256" key="8">
    <source>
        <dbReference type="ARBA" id="ARBA00022490"/>
    </source>
</evidence>
<dbReference type="GO" id="GO:0006298">
    <property type="term" value="P:mismatch repair"/>
    <property type="evidence" value="ECO:0007669"/>
    <property type="project" value="TreeGrafter"/>
</dbReference>
<dbReference type="Pfam" id="PF01351">
    <property type="entry name" value="RNase_HII"/>
    <property type="match status" value="1"/>
</dbReference>
<evidence type="ECO:0000256" key="5">
    <source>
        <dbReference type="ARBA" id="ARBA00007383"/>
    </source>
</evidence>
<keyword evidence="10 14" id="KW-0479">Metal-binding</keyword>
<comment type="cofactor">
    <cofactor evidence="14 15">
        <name>Mn(2+)</name>
        <dbReference type="ChEBI" id="CHEBI:29035"/>
    </cofactor>
    <cofactor evidence="14 15">
        <name>Mg(2+)</name>
        <dbReference type="ChEBI" id="CHEBI:18420"/>
    </cofactor>
    <text evidence="14 15">Manganese or magnesium. Binds 1 divalent metal ion per monomer in the absence of substrate. May bind a second metal ion after substrate binding.</text>
</comment>
<evidence type="ECO:0000256" key="2">
    <source>
        <dbReference type="ARBA" id="ARBA00001946"/>
    </source>
</evidence>
<accession>A0A5C8ZB98</accession>